<dbReference type="GO" id="GO:0030295">
    <property type="term" value="F:protein kinase activator activity"/>
    <property type="evidence" value="ECO:0007669"/>
    <property type="project" value="TreeGrafter"/>
</dbReference>
<dbReference type="Pfam" id="PF00359">
    <property type="entry name" value="PTS_EIIA_2"/>
    <property type="match status" value="1"/>
</dbReference>
<dbReference type="PANTHER" id="PTHR47738">
    <property type="entry name" value="PTS SYSTEM FRUCTOSE-LIKE EIIA COMPONENT-RELATED"/>
    <property type="match status" value="1"/>
</dbReference>
<reference evidence="3" key="1">
    <citation type="journal article" date="2020" name="Appl. Environ. Microbiol.">
        <title>Diazotrophic Anaeromyxobacter Isolates from Soils.</title>
        <authorList>
            <person name="Masuda Y."/>
            <person name="Yamanaka H."/>
            <person name="Xu Z.X."/>
            <person name="Shiratori Y."/>
            <person name="Aono T."/>
            <person name="Amachi S."/>
            <person name="Senoo K."/>
            <person name="Itoh H."/>
        </authorList>
    </citation>
    <scope>NUCLEOTIDE SEQUENCE [LARGE SCALE GENOMIC DNA]</scope>
    <source>
        <strain evidence="3">R267</strain>
    </source>
</reference>
<organism evidence="2 3">
    <name type="scientific">Anaeromyxobacter diazotrophicus</name>
    <dbReference type="NCBI Taxonomy" id="2590199"/>
    <lineage>
        <taxon>Bacteria</taxon>
        <taxon>Pseudomonadati</taxon>
        <taxon>Myxococcota</taxon>
        <taxon>Myxococcia</taxon>
        <taxon>Myxococcales</taxon>
        <taxon>Cystobacterineae</taxon>
        <taxon>Anaeromyxobacteraceae</taxon>
        <taxon>Anaeromyxobacter</taxon>
    </lineage>
</organism>
<dbReference type="PROSITE" id="PS00372">
    <property type="entry name" value="PTS_EIIA_TYPE_2_HIS"/>
    <property type="match status" value="1"/>
</dbReference>
<dbReference type="PROSITE" id="PS51094">
    <property type="entry name" value="PTS_EIIA_TYPE_2"/>
    <property type="match status" value="1"/>
</dbReference>
<dbReference type="SUPFAM" id="SSF55804">
    <property type="entry name" value="Phoshotransferase/anion transport protein"/>
    <property type="match status" value="1"/>
</dbReference>
<evidence type="ECO:0000313" key="3">
    <source>
        <dbReference type="Proteomes" id="UP000503640"/>
    </source>
</evidence>
<dbReference type="InterPro" id="IPR016152">
    <property type="entry name" value="PTrfase/Anion_transptr"/>
</dbReference>
<protein>
    <submittedName>
        <fullName evidence="2">PTS fructose transporter subunit IIA</fullName>
    </submittedName>
</protein>
<dbReference type="RefSeq" id="WP_176065124.1">
    <property type="nucleotide sequence ID" value="NZ_BJTG01000005.1"/>
</dbReference>
<name>A0A7I9VM57_9BACT</name>
<gene>
    <name evidence="2" type="ORF">AMYX_22350</name>
</gene>
<dbReference type="InterPro" id="IPR002178">
    <property type="entry name" value="PTS_EIIA_type-2_dom"/>
</dbReference>
<dbReference type="Proteomes" id="UP000503640">
    <property type="component" value="Unassembled WGS sequence"/>
</dbReference>
<evidence type="ECO:0000313" key="2">
    <source>
        <dbReference type="EMBL" id="GEJ57494.1"/>
    </source>
</evidence>
<comment type="caution">
    <text evidence="2">The sequence shown here is derived from an EMBL/GenBank/DDBJ whole genome shotgun (WGS) entry which is preliminary data.</text>
</comment>
<feature type="domain" description="PTS EIIA type-2" evidence="1">
    <location>
        <begin position="5"/>
        <end position="148"/>
    </location>
</feature>
<sequence length="152" mass="16314">MKIVEFLQPAAVVDDLAGTSGPAVLGELARPLAEAHGIEPQRLLETLLEREKLGSTGIGDGVAIPHGKVPGLPALMASFGRSRRGVDFKAIDGKPTYLFFTLFAPENSAGAHLKALARISRIFKNPAFRDSIMKAADAAEIFRLIETEDAKY</sequence>
<accession>A0A7I9VM57</accession>
<dbReference type="PANTHER" id="PTHR47738:SF1">
    <property type="entry name" value="NITROGEN REGULATORY PROTEIN"/>
    <property type="match status" value="1"/>
</dbReference>
<dbReference type="Gene3D" id="3.40.930.10">
    <property type="entry name" value="Mannitol-specific EII, Chain A"/>
    <property type="match status" value="1"/>
</dbReference>
<dbReference type="AlphaFoldDB" id="A0A7I9VM57"/>
<dbReference type="CDD" id="cd00211">
    <property type="entry name" value="PTS_IIA_fru"/>
    <property type="match status" value="1"/>
</dbReference>
<proteinExistence type="predicted"/>
<dbReference type="InterPro" id="IPR051541">
    <property type="entry name" value="PTS_SugarTrans_NitroReg"/>
</dbReference>
<keyword evidence="3" id="KW-1185">Reference proteome</keyword>
<dbReference type="EMBL" id="BJTG01000005">
    <property type="protein sequence ID" value="GEJ57494.1"/>
    <property type="molecule type" value="Genomic_DNA"/>
</dbReference>
<evidence type="ECO:0000259" key="1">
    <source>
        <dbReference type="PROSITE" id="PS51094"/>
    </source>
</evidence>